<protein>
    <submittedName>
        <fullName evidence="2">Uncharacterized protein</fullName>
    </submittedName>
</protein>
<dbReference type="AlphaFoldDB" id="A0AAE0FAY3"/>
<feature type="region of interest" description="Disordered" evidence="1">
    <location>
        <begin position="1"/>
        <end position="27"/>
    </location>
</feature>
<dbReference type="Proteomes" id="UP001190700">
    <property type="component" value="Unassembled WGS sequence"/>
</dbReference>
<sequence>MEARSRAPALLDPENPEAGLAPPPDLGQCHFDMGYEKLKFKHEDKKEILLDLVDGELAQQVRGVHKAMVQAKREAEEATIRQLTGGEEPQPAEAPAPAIEDPPVEEVASQPEPAAAASVEQESPVEETVPPAPSTEAAPAE</sequence>
<feature type="region of interest" description="Disordered" evidence="1">
    <location>
        <begin position="73"/>
        <end position="141"/>
    </location>
</feature>
<organism evidence="2 3">
    <name type="scientific">Cymbomonas tetramitiformis</name>
    <dbReference type="NCBI Taxonomy" id="36881"/>
    <lineage>
        <taxon>Eukaryota</taxon>
        <taxon>Viridiplantae</taxon>
        <taxon>Chlorophyta</taxon>
        <taxon>Pyramimonadophyceae</taxon>
        <taxon>Pyramimonadales</taxon>
        <taxon>Pyramimonadaceae</taxon>
        <taxon>Cymbomonas</taxon>
    </lineage>
</organism>
<name>A0AAE0FAY3_9CHLO</name>
<gene>
    <name evidence="2" type="ORF">CYMTET_34539</name>
</gene>
<keyword evidence="3" id="KW-1185">Reference proteome</keyword>
<dbReference type="EMBL" id="LGRX02021777">
    <property type="protein sequence ID" value="KAK3256318.1"/>
    <property type="molecule type" value="Genomic_DNA"/>
</dbReference>
<evidence type="ECO:0000256" key="1">
    <source>
        <dbReference type="SAM" id="MobiDB-lite"/>
    </source>
</evidence>
<evidence type="ECO:0000313" key="3">
    <source>
        <dbReference type="Proteomes" id="UP001190700"/>
    </source>
</evidence>
<feature type="compositionally biased region" description="Low complexity" evidence="1">
    <location>
        <begin position="126"/>
        <end position="141"/>
    </location>
</feature>
<evidence type="ECO:0000313" key="2">
    <source>
        <dbReference type="EMBL" id="KAK3256318.1"/>
    </source>
</evidence>
<reference evidence="2 3" key="1">
    <citation type="journal article" date="2015" name="Genome Biol. Evol.">
        <title>Comparative Genomics of a Bacterivorous Green Alga Reveals Evolutionary Causalities and Consequences of Phago-Mixotrophic Mode of Nutrition.</title>
        <authorList>
            <person name="Burns J.A."/>
            <person name="Paasch A."/>
            <person name="Narechania A."/>
            <person name="Kim E."/>
        </authorList>
    </citation>
    <scope>NUCLEOTIDE SEQUENCE [LARGE SCALE GENOMIC DNA]</scope>
    <source>
        <strain evidence="2 3">PLY_AMNH</strain>
    </source>
</reference>
<feature type="compositionally biased region" description="Low complexity" evidence="1">
    <location>
        <begin position="87"/>
        <end position="108"/>
    </location>
</feature>
<proteinExistence type="predicted"/>
<accession>A0AAE0FAY3</accession>
<comment type="caution">
    <text evidence="2">The sequence shown here is derived from an EMBL/GenBank/DDBJ whole genome shotgun (WGS) entry which is preliminary data.</text>
</comment>